<dbReference type="STRING" id="882.DVU_2697"/>
<dbReference type="EMBL" id="AE017285">
    <property type="protein sequence ID" value="AAS97169.1"/>
    <property type="molecule type" value="Genomic_DNA"/>
</dbReference>
<dbReference type="EnsemblBacteria" id="AAS97169">
    <property type="protein sequence ID" value="AAS97169"/>
    <property type="gene ID" value="DVU_2697"/>
</dbReference>
<dbReference type="AlphaFoldDB" id="Q728A7"/>
<gene>
    <name evidence="2" type="ordered locus">DVU_2697</name>
</gene>
<feature type="chain" id="PRO_5004285076" description="Lipoprotein" evidence="1">
    <location>
        <begin position="21"/>
        <end position="112"/>
    </location>
</feature>
<evidence type="ECO:0008006" key="4">
    <source>
        <dbReference type="Google" id="ProtNLM"/>
    </source>
</evidence>
<protein>
    <recommendedName>
        <fullName evidence="4">Lipoprotein</fullName>
    </recommendedName>
</protein>
<name>Q728A7_NITV2</name>
<organism evidence="2 3">
    <name type="scientific">Nitratidesulfovibrio vulgaris (strain ATCC 29579 / DSM 644 / CCUG 34227 / NCIMB 8303 / VKM B-1760 / Hildenborough)</name>
    <name type="common">Desulfovibrio vulgaris</name>
    <dbReference type="NCBI Taxonomy" id="882"/>
    <lineage>
        <taxon>Bacteria</taxon>
        <taxon>Pseudomonadati</taxon>
        <taxon>Thermodesulfobacteriota</taxon>
        <taxon>Desulfovibrionia</taxon>
        <taxon>Desulfovibrionales</taxon>
        <taxon>Desulfovibrionaceae</taxon>
        <taxon>Nitratidesulfovibrio</taxon>
    </lineage>
</organism>
<dbReference type="KEGG" id="dvu:DVU_2697"/>
<keyword evidence="1" id="KW-0732">Signal</keyword>
<evidence type="ECO:0000313" key="3">
    <source>
        <dbReference type="Proteomes" id="UP000002194"/>
    </source>
</evidence>
<reference evidence="2 3" key="1">
    <citation type="journal article" date="2004" name="Nat. Biotechnol.">
        <title>The genome sequence of the anaerobic, sulfate-reducing bacterium Desulfovibrio vulgaris Hildenborough.</title>
        <authorList>
            <person name="Heidelberg J.F."/>
            <person name="Seshadri R."/>
            <person name="Haveman S.A."/>
            <person name="Hemme C.L."/>
            <person name="Paulsen I.T."/>
            <person name="Kolonay J.F."/>
            <person name="Eisen J.A."/>
            <person name="Ward N."/>
            <person name="Methe B."/>
            <person name="Brinkac L.M."/>
            <person name="Daugherty S.C."/>
            <person name="Deboy R.T."/>
            <person name="Dodson R.J."/>
            <person name="Durkin A.S."/>
            <person name="Madupu R."/>
            <person name="Nelson W.C."/>
            <person name="Sullivan S.A."/>
            <person name="Fouts D."/>
            <person name="Haft D.H."/>
            <person name="Selengut J."/>
            <person name="Peterson J.D."/>
            <person name="Davidsen T.M."/>
            <person name="Zafar N."/>
            <person name="Zhou L."/>
            <person name="Radune D."/>
            <person name="Dimitrov G."/>
            <person name="Hance M."/>
            <person name="Tran K."/>
            <person name="Khouri H."/>
            <person name="Gill J."/>
            <person name="Utterback T.R."/>
            <person name="Feldblyum T.V."/>
            <person name="Wall J.D."/>
            <person name="Voordouw G."/>
            <person name="Fraser C.M."/>
        </authorList>
    </citation>
    <scope>NUCLEOTIDE SEQUENCE [LARGE SCALE GENOMIC DNA]</scope>
    <source>
        <strain evidence="3">ATCC 29579 / DSM 644 / NCIMB 8303 / VKM B-1760 / Hildenborough</strain>
    </source>
</reference>
<feature type="signal peptide" evidence="1">
    <location>
        <begin position="1"/>
        <end position="20"/>
    </location>
</feature>
<dbReference type="eggNOG" id="ENOG50337NF">
    <property type="taxonomic scope" value="Bacteria"/>
</dbReference>
<dbReference type="RefSeq" id="WP_010939966.1">
    <property type="nucleotide sequence ID" value="NC_002937.3"/>
</dbReference>
<evidence type="ECO:0000313" key="2">
    <source>
        <dbReference type="EMBL" id="AAS97169.1"/>
    </source>
</evidence>
<dbReference type="HOGENOM" id="CLU_2167941_0_0_7"/>
<accession>Q728A7</accession>
<dbReference type="OrthoDB" id="5679412at2"/>
<sequence>MVRLFALVLLLVTMPTLAFADDAERVEKHKIGAMKGDYQDQRNLAYTLSTSSDPFVENKMLGCAWRKLILLSGSQRIDATDIQNEKFYCGKLSPEEQAVATKQAERLYKEIY</sequence>
<keyword evidence="3" id="KW-1185">Reference proteome</keyword>
<dbReference type="PaxDb" id="882-DVU_2697"/>
<proteinExistence type="predicted"/>
<evidence type="ECO:0000256" key="1">
    <source>
        <dbReference type="SAM" id="SignalP"/>
    </source>
</evidence>
<dbReference type="Proteomes" id="UP000002194">
    <property type="component" value="Chromosome"/>
</dbReference>